<evidence type="ECO:0000259" key="2">
    <source>
        <dbReference type="PROSITE" id="PS50056"/>
    </source>
</evidence>
<reference evidence="3 4" key="1">
    <citation type="submission" date="2016-06" db="EMBL/GenBank/DDBJ databases">
        <authorList>
            <person name="Kjaerup R.B."/>
            <person name="Dalgaard T.S."/>
            <person name="Juul-Madsen H.R."/>
        </authorList>
    </citation>
    <scope>NUCLEOTIDE SEQUENCE [LARGE SCALE GENOMIC DNA]</scope>
    <source>
        <strain evidence="3 4">1199456.5</strain>
    </source>
</reference>
<dbReference type="SUPFAM" id="SSF52799">
    <property type="entry name" value="(Phosphotyrosine protein) phosphatases II"/>
    <property type="match status" value="1"/>
</dbReference>
<dbReference type="PROSITE" id="PS50056">
    <property type="entry name" value="TYR_PHOSPHATASE_2"/>
    <property type="match status" value="1"/>
</dbReference>
<evidence type="ECO:0000313" key="3">
    <source>
        <dbReference type="EMBL" id="OBA86984.1"/>
    </source>
</evidence>
<organism evidence="3 4">
    <name type="scientific">Mycolicibacterium mucogenicum</name>
    <name type="common">Mycobacterium mucogenicum</name>
    <dbReference type="NCBI Taxonomy" id="56689"/>
    <lineage>
        <taxon>Bacteria</taxon>
        <taxon>Bacillati</taxon>
        <taxon>Actinomycetota</taxon>
        <taxon>Actinomycetes</taxon>
        <taxon>Mycobacteriales</taxon>
        <taxon>Mycobacteriaceae</taxon>
        <taxon>Mycolicibacterium</taxon>
    </lineage>
</organism>
<gene>
    <name evidence="3" type="ORF">A5642_21380</name>
</gene>
<feature type="domain" description="Tyrosine specific protein phosphatases" evidence="2">
    <location>
        <begin position="159"/>
        <end position="205"/>
    </location>
</feature>
<dbReference type="InterPro" id="IPR026893">
    <property type="entry name" value="Tyr/Ser_Pase_IphP-type"/>
</dbReference>
<dbReference type="InterPro" id="IPR000387">
    <property type="entry name" value="Tyr_Pase_dom"/>
</dbReference>
<evidence type="ECO:0000256" key="1">
    <source>
        <dbReference type="ARBA" id="ARBA00009580"/>
    </source>
</evidence>
<dbReference type="InterPro" id="IPR029021">
    <property type="entry name" value="Prot-tyrosine_phosphatase-like"/>
</dbReference>
<dbReference type="GO" id="GO:0004721">
    <property type="term" value="F:phosphoprotein phosphatase activity"/>
    <property type="evidence" value="ECO:0007669"/>
    <property type="project" value="InterPro"/>
</dbReference>
<sequence length="285" mass="30449">MLTRSGNPEARCKLPAVAVVDQYHLSGAWNFRDVGALRTGDGRAIRPGVLYRSSELCALDDAGQKNLHALGITDVIDLRSDSEIAWNGRDVLPAGVTLHVASVHDDGQQNAPHEPGRAVTPELFEAALEYAYSRFPLLPTGQHALAYTIGVIAEAPGGVLIHCAAGKDRAGWIVAALLRATGVREADILADYLRSNESVEPLRKHVLARNGDLSQLSDKSLGVHGDFIAASWRTVDEQFGSFDAYLSQIGIDAPRVAALRARLLGETDTPAVNSAKPNDLGAATY</sequence>
<comment type="similarity">
    <text evidence="1">Belongs to the protein-tyrosine phosphatase family.</text>
</comment>
<dbReference type="PANTHER" id="PTHR31126:SF1">
    <property type="entry name" value="TYROSINE SPECIFIC PROTEIN PHOSPHATASES DOMAIN-CONTAINING PROTEIN"/>
    <property type="match status" value="1"/>
</dbReference>
<proteinExistence type="inferred from homology"/>
<dbReference type="Gene3D" id="3.90.190.10">
    <property type="entry name" value="Protein tyrosine phosphatase superfamily"/>
    <property type="match status" value="1"/>
</dbReference>
<dbReference type="PANTHER" id="PTHR31126">
    <property type="entry name" value="TYROSINE-PROTEIN PHOSPHATASE"/>
    <property type="match status" value="1"/>
</dbReference>
<evidence type="ECO:0000313" key="4">
    <source>
        <dbReference type="Proteomes" id="UP000093962"/>
    </source>
</evidence>
<dbReference type="AlphaFoldDB" id="A0A1A0MNB4"/>
<dbReference type="Pfam" id="PF13350">
    <property type="entry name" value="Y_phosphatase3"/>
    <property type="match status" value="1"/>
</dbReference>
<comment type="caution">
    <text evidence="3">The sequence shown here is derived from an EMBL/GenBank/DDBJ whole genome shotgun (WGS) entry which is preliminary data.</text>
</comment>
<dbReference type="Proteomes" id="UP000093962">
    <property type="component" value="Unassembled WGS sequence"/>
</dbReference>
<name>A0A1A0MNB4_MYCMU</name>
<accession>A0A1A0MNB4</accession>
<dbReference type="EMBL" id="LZSF01000132">
    <property type="protein sequence ID" value="OBA86984.1"/>
    <property type="molecule type" value="Genomic_DNA"/>
</dbReference>
<protein>
    <recommendedName>
        <fullName evidence="2">Tyrosine specific protein phosphatases domain-containing protein</fullName>
    </recommendedName>
</protein>